<feature type="region of interest" description="Disordered" evidence="3">
    <location>
        <begin position="1206"/>
        <end position="1227"/>
    </location>
</feature>
<dbReference type="HOGENOM" id="CLU_000288_34_3_1"/>
<dbReference type="InterPro" id="IPR007111">
    <property type="entry name" value="NACHT_NTPase"/>
</dbReference>
<dbReference type="PROSITE" id="PS50837">
    <property type="entry name" value="NACHT"/>
    <property type="match status" value="1"/>
</dbReference>
<accession>W3X7M5</accession>
<dbReference type="KEGG" id="pfy:PFICI_07031"/>
<feature type="repeat" description="ANK" evidence="2">
    <location>
        <begin position="1084"/>
        <end position="1116"/>
    </location>
</feature>
<protein>
    <recommendedName>
        <fullName evidence="4">NACHT domain-containing protein</fullName>
    </recommendedName>
</protein>
<dbReference type="OMA" id="VSFFFAQ"/>
<gene>
    <name evidence="5" type="ORF">PFICI_07031</name>
</gene>
<dbReference type="Gene3D" id="3.40.50.300">
    <property type="entry name" value="P-loop containing nucleotide triphosphate hydrolases"/>
    <property type="match status" value="1"/>
</dbReference>
<dbReference type="SMART" id="SM00248">
    <property type="entry name" value="ANK"/>
    <property type="match status" value="11"/>
</dbReference>
<dbReference type="InterPro" id="IPR054471">
    <property type="entry name" value="GPIID_WHD"/>
</dbReference>
<dbReference type="InParanoid" id="W3X7M5"/>
<dbReference type="InterPro" id="IPR002110">
    <property type="entry name" value="Ankyrin_rpt"/>
</dbReference>
<feature type="repeat" description="ANK" evidence="2">
    <location>
        <begin position="1117"/>
        <end position="1149"/>
    </location>
</feature>
<feature type="repeat" description="ANK" evidence="2">
    <location>
        <begin position="1052"/>
        <end position="1084"/>
    </location>
</feature>
<name>W3X7M5_PESFW</name>
<dbReference type="EMBL" id="KI912112">
    <property type="protein sequence ID" value="ETS82029.1"/>
    <property type="molecule type" value="Genomic_DNA"/>
</dbReference>
<keyword evidence="1" id="KW-0677">Repeat</keyword>
<keyword evidence="2" id="KW-0040">ANK repeat</keyword>
<dbReference type="PROSITE" id="PS50297">
    <property type="entry name" value="ANK_REP_REGION"/>
    <property type="match status" value="6"/>
</dbReference>
<dbReference type="Pfam" id="PF13637">
    <property type="entry name" value="Ank_4"/>
    <property type="match status" value="1"/>
</dbReference>
<feature type="domain" description="NACHT" evidence="4">
    <location>
        <begin position="313"/>
        <end position="452"/>
    </location>
</feature>
<dbReference type="GeneID" id="19272044"/>
<dbReference type="InterPro" id="IPR036770">
    <property type="entry name" value="Ankyrin_rpt-contain_sf"/>
</dbReference>
<evidence type="ECO:0000259" key="4">
    <source>
        <dbReference type="PROSITE" id="PS50837"/>
    </source>
</evidence>
<dbReference type="PRINTS" id="PR01415">
    <property type="entry name" value="ANKYRIN"/>
</dbReference>
<evidence type="ECO:0000256" key="1">
    <source>
        <dbReference type="ARBA" id="ARBA00022737"/>
    </source>
</evidence>
<dbReference type="PROSITE" id="PS50088">
    <property type="entry name" value="ANK_REPEAT"/>
    <property type="match status" value="8"/>
</dbReference>
<organism evidence="5 6">
    <name type="scientific">Pestalotiopsis fici (strain W106-1 / CGMCC3.15140)</name>
    <dbReference type="NCBI Taxonomy" id="1229662"/>
    <lineage>
        <taxon>Eukaryota</taxon>
        <taxon>Fungi</taxon>
        <taxon>Dikarya</taxon>
        <taxon>Ascomycota</taxon>
        <taxon>Pezizomycotina</taxon>
        <taxon>Sordariomycetes</taxon>
        <taxon>Xylariomycetidae</taxon>
        <taxon>Amphisphaeriales</taxon>
        <taxon>Sporocadaceae</taxon>
        <taxon>Pestalotiopsis</taxon>
    </lineage>
</organism>
<evidence type="ECO:0000256" key="3">
    <source>
        <dbReference type="SAM" id="MobiDB-lite"/>
    </source>
</evidence>
<dbReference type="Pfam" id="PF24883">
    <property type="entry name" value="NPHP3_N"/>
    <property type="match status" value="1"/>
</dbReference>
<dbReference type="Proteomes" id="UP000030651">
    <property type="component" value="Unassembled WGS sequence"/>
</dbReference>
<keyword evidence="6" id="KW-1185">Reference proteome</keyword>
<feature type="repeat" description="ANK" evidence="2">
    <location>
        <begin position="1150"/>
        <end position="1182"/>
    </location>
</feature>
<evidence type="ECO:0000313" key="6">
    <source>
        <dbReference type="Proteomes" id="UP000030651"/>
    </source>
</evidence>
<dbReference type="eggNOG" id="KOG0504">
    <property type="taxonomic scope" value="Eukaryota"/>
</dbReference>
<dbReference type="AlphaFoldDB" id="W3X7M5"/>
<feature type="repeat" description="ANK" evidence="2">
    <location>
        <begin position="924"/>
        <end position="956"/>
    </location>
</feature>
<feature type="repeat" description="ANK" evidence="2">
    <location>
        <begin position="955"/>
        <end position="987"/>
    </location>
</feature>
<dbReference type="Pfam" id="PF24809">
    <property type="entry name" value="DUF7708"/>
    <property type="match status" value="1"/>
</dbReference>
<reference evidence="6" key="1">
    <citation type="journal article" date="2015" name="BMC Genomics">
        <title>Genomic and transcriptomic analysis of the endophytic fungus Pestalotiopsis fici reveals its lifestyle and high potential for synthesis of natural products.</title>
        <authorList>
            <person name="Wang X."/>
            <person name="Zhang X."/>
            <person name="Liu L."/>
            <person name="Xiang M."/>
            <person name="Wang W."/>
            <person name="Sun X."/>
            <person name="Che Y."/>
            <person name="Guo L."/>
            <person name="Liu G."/>
            <person name="Guo L."/>
            <person name="Wang C."/>
            <person name="Yin W.B."/>
            <person name="Stadler M."/>
            <person name="Zhang X."/>
            <person name="Liu X."/>
        </authorList>
    </citation>
    <scope>NUCLEOTIDE SEQUENCE [LARGE SCALE GENOMIC DNA]</scope>
    <source>
        <strain evidence="6">W106-1 / CGMCC3.15140</strain>
    </source>
</reference>
<dbReference type="Pfam" id="PF12796">
    <property type="entry name" value="Ank_2"/>
    <property type="match status" value="1"/>
</dbReference>
<dbReference type="Pfam" id="PF22939">
    <property type="entry name" value="WHD_GPIID"/>
    <property type="match status" value="1"/>
</dbReference>
<dbReference type="PANTHER" id="PTHR10039:SF10">
    <property type="entry name" value="NACHT DOMAIN-CONTAINING PROTEIN"/>
    <property type="match status" value="1"/>
</dbReference>
<feature type="repeat" description="ANK" evidence="2">
    <location>
        <begin position="988"/>
        <end position="1020"/>
    </location>
</feature>
<dbReference type="RefSeq" id="XP_007833803.1">
    <property type="nucleotide sequence ID" value="XM_007835612.1"/>
</dbReference>
<dbReference type="Gene3D" id="1.25.40.20">
    <property type="entry name" value="Ankyrin repeat-containing domain"/>
    <property type="match status" value="2"/>
</dbReference>
<dbReference type="InterPro" id="IPR027417">
    <property type="entry name" value="P-loop_NTPase"/>
</dbReference>
<dbReference type="InterPro" id="IPR056125">
    <property type="entry name" value="DUF7708"/>
</dbReference>
<dbReference type="Pfam" id="PF00023">
    <property type="entry name" value="Ank"/>
    <property type="match status" value="2"/>
</dbReference>
<feature type="repeat" description="ANK" evidence="2">
    <location>
        <begin position="1020"/>
        <end position="1052"/>
    </location>
</feature>
<dbReference type="SUPFAM" id="SSF48403">
    <property type="entry name" value="Ankyrin repeat"/>
    <property type="match status" value="1"/>
</dbReference>
<evidence type="ECO:0000313" key="5">
    <source>
        <dbReference type="EMBL" id="ETS82029.1"/>
    </source>
</evidence>
<evidence type="ECO:0000256" key="2">
    <source>
        <dbReference type="PROSITE-ProRule" id="PRU00023"/>
    </source>
</evidence>
<proteinExistence type="predicted"/>
<dbReference type="PANTHER" id="PTHR10039">
    <property type="entry name" value="AMELOGENIN"/>
    <property type="match status" value="1"/>
</dbReference>
<dbReference type="OrthoDB" id="7464126at2759"/>
<sequence>MAETSSSLLSQPVAPEDLQIAIATFQSVLSDDQRRELKSMGGNPNTATVMEFTAKLDLMNRQRKGRSFSSRLYSLLSSIGSFCNIMDTYVSARPEVAALLWGSVKLTMIVVTNFTSYYDATSNLFLKLGSLCPLVSEYQSLYPESTRLQKSINKFYASIVYCCKHVLEAIKRPWQMQVAQALRMSFDKEFKPDLEDIERCSNNIKEEMIFAQAQAIQRHQKQQVIAQREAAKGRSKMNRFFSRTDRSLHKMEDRQLQNDKQNMRKKRQQLLDSLSTHDYMRALKQSSQKRYSSTANWVFETPQFQQWLEGESSLLWCSGKIGSGKTIITASVIQHILQIKEDGNSSLGPVSFFFAQFDDSESLRAEIALKSILRQRLEAMDIPEELYETSAADWHDLSKPLERYMSVPQRSFILVDGLDECSKMDRKELLSKLAKLCSANANIRVFLASRPSLREEIQKYFRSMEYLTLDCAATNEDISTYVEGILNEKHEDGDFKVGDQSLIEDIKNALVQGAQGMFLWAYFQLETVCSQHCDEDIRQVLCDLPEGLAETFRRALGRIENGHHGKAARKVFPWIAGSKRPLSLLELREAIAIDIGQQYSRPDRLYNDMDSIVSWCQNLIQVDEESHIVQFAHSAIKQFLMGTSTTSTLEDYHLKVEEVDHRLGEICVTYLNFNDFKTTLAVRPKPLVLDPVQIVQQVLKPGSRRAAMLSQWRPKSSASKHDLRTSTAISPHVSTSVSIIDDEHPFLKYASIHWIYHTTQFKKEKSETWGIWANFVMGVQSLGRAQTPWQGDLPTSKYEIWKWSFEHRHYAMMHLLLSRFEPVPEAKTAFEKAAEENDLEFFRMLAGIPELGEVAVVALQAAVKNGHLQVVDELSARRANLKTEPAECNTWVALQAAAAKGHILVVSSIVAAMAAAKARQAWEPGGTTLQLAAERGYSLVVEKLLKTGNEVNNIDGRTALQLAVSGGHLVVVGQLLAAKVEVNTINSDGRSALQLAAEYGHGEKIDRLLAIHAGVNAQFHRTSALQLAAERGSRAIVDRLLAAGADVNAGSPGQTALQLASVNGHSEIVDSLLKAKADVNAASYGQAALQLAAKRGHLEVVDRLLQAGANVDAAHDLGQTALQMAASRGHLAVVDRLLVAQAHVNLTSRVEETALQLALTGGHLEVVARLLEAEADFDTETYRVALDLASKKGDLKLIKTLLNGPSRRGPRVGTSISGAGRHTVLHR</sequence>
<dbReference type="InterPro" id="IPR056884">
    <property type="entry name" value="NPHP3-like_N"/>
</dbReference>
<dbReference type="STRING" id="1229662.W3X7M5"/>